<comment type="similarity">
    <text evidence="1">Belongs to the TRAFAC class translation factor GTPase superfamily. Classic translation factor GTPase family. IF-2 subfamily.</text>
</comment>
<evidence type="ECO:0000256" key="1">
    <source>
        <dbReference type="ARBA" id="ARBA00007733"/>
    </source>
</evidence>
<dbReference type="InterPro" id="IPR009000">
    <property type="entry name" value="Transl_B-barrel_sf"/>
</dbReference>
<dbReference type="SUPFAM" id="SSF52540">
    <property type="entry name" value="P-loop containing nucleoside triphosphate hydrolases"/>
    <property type="match status" value="1"/>
</dbReference>
<organism evidence="7 8">
    <name type="scientific">Candidatus Collierbacteria bacterium GW2011_GWC2_44_18</name>
    <dbReference type="NCBI Taxonomy" id="1618392"/>
    <lineage>
        <taxon>Bacteria</taxon>
        <taxon>Candidatus Collieribacteriota</taxon>
    </lineage>
</organism>
<dbReference type="Proteomes" id="UP000034172">
    <property type="component" value="Unassembled WGS sequence"/>
</dbReference>
<dbReference type="GO" id="GO:0003924">
    <property type="term" value="F:GTPase activity"/>
    <property type="evidence" value="ECO:0007669"/>
    <property type="project" value="InterPro"/>
</dbReference>
<keyword evidence="4" id="KW-0648">Protein biosynthesis</keyword>
<comment type="caution">
    <text evidence="7">The sequence shown here is derived from an EMBL/GenBank/DDBJ whole genome shotgun (WGS) entry which is preliminary data.</text>
</comment>
<dbReference type="InterPro" id="IPR015760">
    <property type="entry name" value="TIF_IF2"/>
</dbReference>
<dbReference type="InterPro" id="IPR023115">
    <property type="entry name" value="TIF_IF2_dom3"/>
</dbReference>
<dbReference type="FunFam" id="3.40.50.10050:FF:000001">
    <property type="entry name" value="Translation initiation factor IF-2"/>
    <property type="match status" value="1"/>
</dbReference>
<dbReference type="Gene3D" id="3.40.50.10050">
    <property type="entry name" value="Translation initiation factor IF- 2, domain 3"/>
    <property type="match status" value="1"/>
</dbReference>
<proteinExistence type="inferred from homology"/>
<gene>
    <name evidence="7" type="ORF">UW41_C0002G0019</name>
</gene>
<dbReference type="Pfam" id="PF11987">
    <property type="entry name" value="IF-2"/>
    <property type="match status" value="1"/>
</dbReference>
<dbReference type="CDD" id="cd01887">
    <property type="entry name" value="IF2_eIF5B"/>
    <property type="match status" value="1"/>
</dbReference>
<evidence type="ECO:0000256" key="5">
    <source>
        <dbReference type="ARBA" id="ARBA00023134"/>
    </source>
</evidence>
<dbReference type="EMBL" id="LCIE01000002">
    <property type="protein sequence ID" value="KKT49743.1"/>
    <property type="molecule type" value="Genomic_DNA"/>
</dbReference>
<dbReference type="AlphaFoldDB" id="A0A0G1HSU8"/>
<dbReference type="STRING" id="1618392.UW41_C0002G0019"/>
<dbReference type="Pfam" id="PF22042">
    <property type="entry name" value="EF-G_D2"/>
    <property type="match status" value="1"/>
</dbReference>
<dbReference type="InterPro" id="IPR000795">
    <property type="entry name" value="T_Tr_GTP-bd_dom"/>
</dbReference>
<accession>A0A0G1HSU8</accession>
<dbReference type="Pfam" id="PF00009">
    <property type="entry name" value="GTP_EFTU"/>
    <property type="match status" value="1"/>
</dbReference>
<reference evidence="7 8" key="1">
    <citation type="journal article" date="2015" name="Nature">
        <title>rRNA introns, odd ribosomes, and small enigmatic genomes across a large radiation of phyla.</title>
        <authorList>
            <person name="Brown C.T."/>
            <person name="Hug L.A."/>
            <person name="Thomas B.C."/>
            <person name="Sharon I."/>
            <person name="Castelle C.J."/>
            <person name="Singh A."/>
            <person name="Wilkins M.J."/>
            <person name="Williams K.H."/>
            <person name="Banfield J.F."/>
        </authorList>
    </citation>
    <scope>NUCLEOTIDE SEQUENCE [LARGE SCALE GENOMIC DNA]</scope>
</reference>
<dbReference type="SUPFAM" id="SSF50447">
    <property type="entry name" value="Translation proteins"/>
    <property type="match status" value="2"/>
</dbReference>
<dbReference type="Gene3D" id="3.40.50.300">
    <property type="entry name" value="P-loop containing nucleotide triphosphate hydrolases"/>
    <property type="match status" value="1"/>
</dbReference>
<evidence type="ECO:0000259" key="6">
    <source>
        <dbReference type="PROSITE" id="PS51722"/>
    </source>
</evidence>
<evidence type="ECO:0000256" key="3">
    <source>
        <dbReference type="ARBA" id="ARBA00022741"/>
    </source>
</evidence>
<name>A0A0G1HSU8_9BACT</name>
<evidence type="ECO:0000313" key="8">
    <source>
        <dbReference type="Proteomes" id="UP000034172"/>
    </source>
</evidence>
<dbReference type="NCBIfam" id="TIGR00231">
    <property type="entry name" value="small_GTP"/>
    <property type="match status" value="1"/>
</dbReference>
<evidence type="ECO:0000256" key="2">
    <source>
        <dbReference type="ARBA" id="ARBA00022540"/>
    </source>
</evidence>
<dbReference type="SUPFAM" id="SSF52156">
    <property type="entry name" value="Initiation factor IF2/eIF5b, domain 3"/>
    <property type="match status" value="1"/>
</dbReference>
<keyword evidence="5" id="KW-0342">GTP-binding</keyword>
<dbReference type="FunFam" id="3.40.50.300:FF:000019">
    <property type="entry name" value="Translation initiation factor IF-2"/>
    <property type="match status" value="1"/>
</dbReference>
<dbReference type="GO" id="GO:0005737">
    <property type="term" value="C:cytoplasm"/>
    <property type="evidence" value="ECO:0007669"/>
    <property type="project" value="TreeGrafter"/>
</dbReference>
<dbReference type="Gene3D" id="2.40.30.10">
    <property type="entry name" value="Translation factors"/>
    <property type="match status" value="2"/>
</dbReference>
<keyword evidence="2 7" id="KW-0396">Initiation factor</keyword>
<feature type="domain" description="Tr-type G" evidence="6">
    <location>
        <begin position="1"/>
        <end position="170"/>
    </location>
</feature>
<dbReference type="PANTHER" id="PTHR43381:SF5">
    <property type="entry name" value="TR-TYPE G DOMAIN-CONTAINING PROTEIN"/>
    <property type="match status" value="1"/>
</dbReference>
<dbReference type="InterPro" id="IPR005225">
    <property type="entry name" value="Small_GTP-bd"/>
</dbReference>
<keyword evidence="3" id="KW-0547">Nucleotide-binding</keyword>
<dbReference type="PATRIC" id="fig|1618392.3.peg.72"/>
<dbReference type="InterPro" id="IPR036925">
    <property type="entry name" value="TIF_IF2_dom3_sf"/>
</dbReference>
<dbReference type="GO" id="GO:0005525">
    <property type="term" value="F:GTP binding"/>
    <property type="evidence" value="ECO:0007669"/>
    <property type="project" value="UniProtKB-KW"/>
</dbReference>
<sequence>MRPPVVTILGHVDHGKTSLLDRIRHAEVAAGEIGGITQAIGAYQIEYKGKKITFIDTPGHAAFSAMRHRGGQAADVAILLVAADDSVMPQTIESIEHIKSAGIPFVVAVNKVDLPGVNPDRVKTDLANNGVYVEGYGGNVPLVNISAKTGTGVDDLLEIILLLAELEELKDNSSETPSTALVIESSLHPQIGPLATLLVKSGTFKKNDSLFLVKKNAGKVRSMIDYTGKAILEATPSTPFQVIGLSDVPSVGDIVSNTIIVSVGADPRVRPESSNPDPGTLTNIEKPTILLKADVQGSLEAILSSIQDQVNVVYSSVGNISDSDIQTASSAHAEILGFNVRISGSVTKLAEIEKVKFTNFRIIYQLFDYLKELQEKKTIAQGPKIIETGQATVLKVFNFAGTIVYGCVVTSGKIKITDKIQNSKISSLQANKTEALEVKKDQEFGLTLIPPIEFKPGDIMTATTTEVLPASKQA</sequence>
<dbReference type="InterPro" id="IPR027417">
    <property type="entry name" value="P-loop_NTPase"/>
</dbReference>
<dbReference type="GO" id="GO:0003743">
    <property type="term" value="F:translation initiation factor activity"/>
    <property type="evidence" value="ECO:0007669"/>
    <property type="project" value="UniProtKB-KW"/>
</dbReference>
<evidence type="ECO:0000313" key="7">
    <source>
        <dbReference type="EMBL" id="KKT49743.1"/>
    </source>
</evidence>
<dbReference type="PROSITE" id="PS51722">
    <property type="entry name" value="G_TR_2"/>
    <property type="match status" value="1"/>
</dbReference>
<dbReference type="PANTHER" id="PTHR43381">
    <property type="entry name" value="TRANSLATION INITIATION FACTOR IF-2-RELATED"/>
    <property type="match status" value="1"/>
</dbReference>
<dbReference type="InterPro" id="IPR053905">
    <property type="entry name" value="EF-G-like_DII"/>
</dbReference>
<protein>
    <submittedName>
        <fullName evidence="7">Translation initiation factor IF-2</fullName>
    </submittedName>
</protein>
<evidence type="ECO:0000256" key="4">
    <source>
        <dbReference type="ARBA" id="ARBA00022917"/>
    </source>
</evidence>